<dbReference type="GO" id="GO:0005385">
    <property type="term" value="F:zinc ion transmembrane transporter activity"/>
    <property type="evidence" value="ECO:0007669"/>
    <property type="project" value="TreeGrafter"/>
</dbReference>
<feature type="transmembrane region" description="Helical" evidence="5">
    <location>
        <begin position="270"/>
        <end position="289"/>
    </location>
</feature>
<dbReference type="AlphaFoldDB" id="A0AAD3CV16"/>
<evidence type="ECO:0000256" key="2">
    <source>
        <dbReference type="ARBA" id="ARBA00022692"/>
    </source>
</evidence>
<dbReference type="Proteomes" id="UP001054902">
    <property type="component" value="Unassembled WGS sequence"/>
</dbReference>
<evidence type="ECO:0000313" key="7">
    <source>
        <dbReference type="EMBL" id="GFH52404.1"/>
    </source>
</evidence>
<dbReference type="EMBL" id="BLLK01000045">
    <property type="protein sequence ID" value="GFH52404.1"/>
    <property type="molecule type" value="Genomic_DNA"/>
</dbReference>
<name>A0AAD3CV16_9STRA</name>
<dbReference type="GO" id="GO:0006882">
    <property type="term" value="P:intracellular zinc ion homeostasis"/>
    <property type="evidence" value="ECO:0007669"/>
    <property type="project" value="TreeGrafter"/>
</dbReference>
<proteinExistence type="predicted"/>
<protein>
    <submittedName>
        <fullName evidence="7">Uncharacterized protein</fullName>
    </submittedName>
</protein>
<keyword evidence="8" id="KW-1185">Reference proteome</keyword>
<feature type="signal peptide" evidence="6">
    <location>
        <begin position="1"/>
        <end position="23"/>
    </location>
</feature>
<gene>
    <name evidence="7" type="ORF">CTEN210_08880</name>
</gene>
<keyword evidence="2 5" id="KW-0812">Transmembrane</keyword>
<evidence type="ECO:0000256" key="1">
    <source>
        <dbReference type="ARBA" id="ARBA00004141"/>
    </source>
</evidence>
<feature type="transmembrane region" description="Helical" evidence="5">
    <location>
        <begin position="83"/>
        <end position="102"/>
    </location>
</feature>
<feature type="transmembrane region" description="Helical" evidence="5">
    <location>
        <begin position="149"/>
        <end position="171"/>
    </location>
</feature>
<evidence type="ECO:0000256" key="6">
    <source>
        <dbReference type="SAM" id="SignalP"/>
    </source>
</evidence>
<feature type="chain" id="PRO_5041951842" evidence="6">
    <location>
        <begin position="24"/>
        <end position="364"/>
    </location>
</feature>
<feature type="transmembrane region" description="Helical" evidence="5">
    <location>
        <begin position="330"/>
        <end position="349"/>
    </location>
</feature>
<keyword evidence="6" id="KW-0732">Signal</keyword>
<feature type="transmembrane region" description="Helical" evidence="5">
    <location>
        <begin position="47"/>
        <end position="71"/>
    </location>
</feature>
<evidence type="ECO:0000256" key="3">
    <source>
        <dbReference type="ARBA" id="ARBA00022989"/>
    </source>
</evidence>
<accession>A0AAD3CV16</accession>
<dbReference type="PANTHER" id="PTHR16950:SF16">
    <property type="entry name" value="ZINC TRANSPORTER ZIP13"/>
    <property type="match status" value="1"/>
</dbReference>
<dbReference type="Pfam" id="PF02535">
    <property type="entry name" value="Zip"/>
    <property type="match status" value="1"/>
</dbReference>
<keyword evidence="3 5" id="KW-1133">Transmembrane helix</keyword>
<evidence type="ECO:0000256" key="5">
    <source>
        <dbReference type="SAM" id="Phobius"/>
    </source>
</evidence>
<evidence type="ECO:0000256" key="4">
    <source>
        <dbReference type="ARBA" id="ARBA00023136"/>
    </source>
</evidence>
<keyword evidence="4 5" id="KW-0472">Membrane</keyword>
<reference evidence="7 8" key="1">
    <citation type="journal article" date="2021" name="Sci. Rep.">
        <title>The genome of the diatom Chaetoceros tenuissimus carries an ancient integrated fragment of an extant virus.</title>
        <authorList>
            <person name="Hongo Y."/>
            <person name="Kimura K."/>
            <person name="Takaki Y."/>
            <person name="Yoshida Y."/>
            <person name="Baba S."/>
            <person name="Kobayashi G."/>
            <person name="Nagasaki K."/>
            <person name="Hano T."/>
            <person name="Tomaru Y."/>
        </authorList>
    </citation>
    <scope>NUCLEOTIDE SEQUENCE [LARGE SCALE GENOMIC DNA]</scope>
    <source>
        <strain evidence="7 8">NIES-3715</strain>
    </source>
</reference>
<dbReference type="PANTHER" id="PTHR16950">
    <property type="entry name" value="ZINC TRANSPORTER SLC39A7 HISTIDINE-RICH MEMBRANE PROTEIN KE4"/>
    <property type="match status" value="1"/>
</dbReference>
<sequence length="364" mass="39664">MNKVLKTLFALTILFICTPSAIAVEDDHDGEDHEEHDHDDGNSKPWGQMIGFTLLVNVATLTGVIFLVPFISKQMQGRKLFDIAIPSFACGALLALSVFIVIPEALYEIMAYMKEHEEDPHAGHDHRFLAEDEEAEAHDDHANEIAPSVIWRFGSALLGGFMIPMLFALIAPHKHADDVETPENSVDDVEQAKSSEKKSNLNYPLIYSIVFGDALCNFADGVFVGFALLQCDMAIVWTVTAAALYHEITQEVADYFLLTKHAGLSPVKAIILNFVGGLTIVLGGIVVFSSNVSGMGVGVGLAIACGLYISIACCECLPRVRAVVETRQERALSMLCFIIGVVPLGLVLLNHIHCDAHGDEHEDH</sequence>
<organism evidence="7 8">
    <name type="scientific">Chaetoceros tenuissimus</name>
    <dbReference type="NCBI Taxonomy" id="426638"/>
    <lineage>
        <taxon>Eukaryota</taxon>
        <taxon>Sar</taxon>
        <taxon>Stramenopiles</taxon>
        <taxon>Ochrophyta</taxon>
        <taxon>Bacillariophyta</taxon>
        <taxon>Coscinodiscophyceae</taxon>
        <taxon>Chaetocerotophycidae</taxon>
        <taxon>Chaetocerotales</taxon>
        <taxon>Chaetocerotaceae</taxon>
        <taxon>Chaetoceros</taxon>
    </lineage>
</organism>
<feature type="transmembrane region" description="Helical" evidence="5">
    <location>
        <begin position="295"/>
        <end position="318"/>
    </location>
</feature>
<evidence type="ECO:0000313" key="8">
    <source>
        <dbReference type="Proteomes" id="UP001054902"/>
    </source>
</evidence>
<comment type="caution">
    <text evidence="7">The sequence shown here is derived from an EMBL/GenBank/DDBJ whole genome shotgun (WGS) entry which is preliminary data.</text>
</comment>
<dbReference type="InterPro" id="IPR003689">
    <property type="entry name" value="ZIP"/>
</dbReference>
<comment type="subcellular location">
    <subcellularLocation>
        <location evidence="1">Membrane</location>
        <topology evidence="1">Multi-pass membrane protein</topology>
    </subcellularLocation>
</comment>
<dbReference type="GO" id="GO:0016020">
    <property type="term" value="C:membrane"/>
    <property type="evidence" value="ECO:0007669"/>
    <property type="project" value="UniProtKB-SubCell"/>
</dbReference>